<keyword evidence="7" id="KW-1185">Reference proteome</keyword>
<proteinExistence type="inferred from homology"/>
<protein>
    <recommendedName>
        <fullName evidence="2">protein-tyrosine-phosphatase</fullName>
        <ecNumber evidence="2">3.1.3.48</ecNumber>
    </recommendedName>
</protein>
<name>A0ABS3ZAE2_9GAMM</name>
<evidence type="ECO:0000256" key="4">
    <source>
        <dbReference type="ARBA" id="ARBA00022912"/>
    </source>
</evidence>
<dbReference type="EMBL" id="JACVEW010000010">
    <property type="protein sequence ID" value="MBP0048666.1"/>
    <property type="molecule type" value="Genomic_DNA"/>
</dbReference>
<accession>A0ABS3ZAE2</accession>
<gene>
    <name evidence="6" type="ORF">H9C73_07945</name>
</gene>
<dbReference type="InterPro" id="IPR023485">
    <property type="entry name" value="Ptyr_pPase"/>
</dbReference>
<evidence type="ECO:0000313" key="7">
    <source>
        <dbReference type="Proteomes" id="UP000810171"/>
    </source>
</evidence>
<dbReference type="SMART" id="SM00226">
    <property type="entry name" value="LMWPc"/>
    <property type="match status" value="1"/>
</dbReference>
<dbReference type="PRINTS" id="PR00719">
    <property type="entry name" value="LMWPTPASE"/>
</dbReference>
<dbReference type="InterPro" id="IPR050438">
    <property type="entry name" value="LMW_PTPase"/>
</dbReference>
<evidence type="ECO:0000256" key="3">
    <source>
        <dbReference type="ARBA" id="ARBA00022801"/>
    </source>
</evidence>
<evidence type="ECO:0000259" key="5">
    <source>
        <dbReference type="SMART" id="SM00226"/>
    </source>
</evidence>
<evidence type="ECO:0000256" key="2">
    <source>
        <dbReference type="ARBA" id="ARBA00013064"/>
    </source>
</evidence>
<dbReference type="PANTHER" id="PTHR11717:SF7">
    <property type="entry name" value="LOW MOLECULAR WEIGHT PHOSPHOTYROSINE PROTEIN PHOSPHATASE"/>
    <property type="match status" value="1"/>
</dbReference>
<evidence type="ECO:0000313" key="6">
    <source>
        <dbReference type="EMBL" id="MBP0048666.1"/>
    </source>
</evidence>
<dbReference type="PANTHER" id="PTHR11717">
    <property type="entry name" value="LOW MOLECULAR WEIGHT PROTEIN TYROSINE PHOSPHATASE"/>
    <property type="match status" value="1"/>
</dbReference>
<dbReference type="Gene3D" id="3.40.50.2300">
    <property type="match status" value="1"/>
</dbReference>
<sequence>MRHTDVNSKPTRILFVCLGNICRSPTAHGVFERMLEQRGLDGHYEIDSAGTAAYHVGKAPDPRTRAAALRRGYSLEHLRARAVQDEDFNHYDFILAMDEANLRDLRVRCPGHYAGHLGLFLAFAQTARVKEVPDPYYTSGEAGFEEVLDLVESASEGLIRYLEQERQA</sequence>
<dbReference type="CDD" id="cd16343">
    <property type="entry name" value="LMWPTP"/>
    <property type="match status" value="1"/>
</dbReference>
<dbReference type="RefSeq" id="WP_209287282.1">
    <property type="nucleotide sequence ID" value="NZ_JACVEW010000010.1"/>
</dbReference>
<reference evidence="6 7" key="1">
    <citation type="submission" date="2020-09" db="EMBL/GenBank/DDBJ databases">
        <authorList>
            <person name="Tanuku N.R.S."/>
        </authorList>
    </citation>
    <scope>NUCLEOTIDE SEQUENCE [LARGE SCALE GENOMIC DNA]</scope>
    <source>
        <strain evidence="6 7">AK62</strain>
    </source>
</reference>
<feature type="domain" description="Phosphotyrosine protein phosphatase I" evidence="5">
    <location>
        <begin position="11"/>
        <end position="161"/>
    </location>
</feature>
<dbReference type="Pfam" id="PF01451">
    <property type="entry name" value="LMWPc"/>
    <property type="match status" value="1"/>
</dbReference>
<dbReference type="Proteomes" id="UP000810171">
    <property type="component" value="Unassembled WGS sequence"/>
</dbReference>
<evidence type="ECO:0000256" key="1">
    <source>
        <dbReference type="ARBA" id="ARBA00011063"/>
    </source>
</evidence>
<organism evidence="6 7">
    <name type="scientific">Marinobacterium alkalitolerans</name>
    <dbReference type="NCBI Taxonomy" id="1542925"/>
    <lineage>
        <taxon>Bacteria</taxon>
        <taxon>Pseudomonadati</taxon>
        <taxon>Pseudomonadota</taxon>
        <taxon>Gammaproteobacteria</taxon>
        <taxon>Oceanospirillales</taxon>
        <taxon>Oceanospirillaceae</taxon>
        <taxon>Marinobacterium</taxon>
    </lineage>
</organism>
<dbReference type="EC" id="3.1.3.48" evidence="2"/>
<comment type="similarity">
    <text evidence="1">Belongs to the low molecular weight phosphotyrosine protein phosphatase family.</text>
</comment>
<dbReference type="InterPro" id="IPR036196">
    <property type="entry name" value="Ptyr_pPase_sf"/>
</dbReference>
<keyword evidence="3" id="KW-0378">Hydrolase</keyword>
<keyword evidence="4" id="KW-0904">Protein phosphatase</keyword>
<comment type="caution">
    <text evidence="6">The sequence shown here is derived from an EMBL/GenBank/DDBJ whole genome shotgun (WGS) entry which is preliminary data.</text>
</comment>
<dbReference type="InterPro" id="IPR017867">
    <property type="entry name" value="Tyr_phospatase_low_mol_wt"/>
</dbReference>
<dbReference type="SUPFAM" id="SSF52788">
    <property type="entry name" value="Phosphotyrosine protein phosphatases I"/>
    <property type="match status" value="1"/>
</dbReference>